<dbReference type="GeneID" id="54565685"/>
<keyword evidence="2" id="KW-1185">Reference proteome</keyword>
<protein>
    <recommendedName>
        <fullName evidence="3">F-box domain-containing protein</fullName>
    </recommendedName>
</protein>
<sequence length="222" mass="25075">MPTKIQQIVAMLDGLDNCELESIRSAANQVIESRPGTSCKLLSIPAEIRNFIYHFVARGYLDSYGSYEHEGGRCGLFRANKQLRVEFMDICYDKKTVGRIQLASAELDSYRRVKKMSWVPVRGEKIKKLILDGGERITIFPFDNFKGATDWAERTIEVDDWCVAEGDISNQEARIVGIHSNDDGNDGEGLRKHAVFAIKKTVIREEGLEDELPVFDDGTKLI</sequence>
<reference evidence="1" key="1">
    <citation type="journal article" date="2020" name="Stud. Mycol.">
        <title>101 Dothideomycetes genomes: a test case for predicting lifestyles and emergence of pathogens.</title>
        <authorList>
            <person name="Haridas S."/>
            <person name="Albert R."/>
            <person name="Binder M."/>
            <person name="Bloem J."/>
            <person name="Labutti K."/>
            <person name="Salamov A."/>
            <person name="Andreopoulos B."/>
            <person name="Baker S."/>
            <person name="Barry K."/>
            <person name="Bills G."/>
            <person name="Bluhm B."/>
            <person name="Cannon C."/>
            <person name="Castanera R."/>
            <person name="Culley D."/>
            <person name="Daum C."/>
            <person name="Ezra D."/>
            <person name="Gonzalez J."/>
            <person name="Henrissat B."/>
            <person name="Kuo A."/>
            <person name="Liang C."/>
            <person name="Lipzen A."/>
            <person name="Lutzoni F."/>
            <person name="Magnuson J."/>
            <person name="Mondo S."/>
            <person name="Nolan M."/>
            <person name="Ohm R."/>
            <person name="Pangilinan J."/>
            <person name="Park H.-J."/>
            <person name="Ramirez L."/>
            <person name="Alfaro M."/>
            <person name="Sun H."/>
            <person name="Tritt A."/>
            <person name="Yoshinaga Y."/>
            <person name="Zwiers L.-H."/>
            <person name="Turgeon B."/>
            <person name="Goodwin S."/>
            <person name="Spatafora J."/>
            <person name="Crous P."/>
            <person name="Grigoriev I."/>
        </authorList>
    </citation>
    <scope>NUCLEOTIDE SEQUENCE</scope>
    <source>
        <strain evidence="1">ATCC 36951</strain>
    </source>
</reference>
<organism evidence="1 2">
    <name type="scientific">Zasmidium cellare ATCC 36951</name>
    <dbReference type="NCBI Taxonomy" id="1080233"/>
    <lineage>
        <taxon>Eukaryota</taxon>
        <taxon>Fungi</taxon>
        <taxon>Dikarya</taxon>
        <taxon>Ascomycota</taxon>
        <taxon>Pezizomycotina</taxon>
        <taxon>Dothideomycetes</taxon>
        <taxon>Dothideomycetidae</taxon>
        <taxon>Mycosphaerellales</taxon>
        <taxon>Mycosphaerellaceae</taxon>
        <taxon>Zasmidium</taxon>
    </lineage>
</organism>
<gene>
    <name evidence="1" type="ORF">M409DRAFT_53578</name>
</gene>
<dbReference type="RefSeq" id="XP_033669188.1">
    <property type="nucleotide sequence ID" value="XM_033812413.1"/>
</dbReference>
<dbReference type="EMBL" id="ML993591">
    <property type="protein sequence ID" value="KAF2168299.1"/>
    <property type="molecule type" value="Genomic_DNA"/>
</dbReference>
<name>A0A6A6CR96_ZASCE</name>
<evidence type="ECO:0000313" key="1">
    <source>
        <dbReference type="EMBL" id="KAF2168299.1"/>
    </source>
</evidence>
<dbReference type="AlphaFoldDB" id="A0A6A6CR96"/>
<evidence type="ECO:0008006" key="3">
    <source>
        <dbReference type="Google" id="ProtNLM"/>
    </source>
</evidence>
<dbReference type="Proteomes" id="UP000799537">
    <property type="component" value="Unassembled WGS sequence"/>
</dbReference>
<accession>A0A6A6CR96</accession>
<proteinExistence type="predicted"/>
<evidence type="ECO:0000313" key="2">
    <source>
        <dbReference type="Proteomes" id="UP000799537"/>
    </source>
</evidence>